<comment type="subcellular location">
    <subcellularLocation>
        <location evidence="1">Cell membrane</location>
    </subcellularLocation>
</comment>
<dbReference type="PANTHER" id="PTHR21248">
    <property type="entry name" value="CARDIOLIPIN SYNTHASE"/>
    <property type="match status" value="1"/>
</dbReference>
<keyword evidence="6" id="KW-0677">Repeat</keyword>
<evidence type="ECO:0000256" key="8">
    <source>
        <dbReference type="ARBA" id="ARBA00023098"/>
    </source>
</evidence>
<organism evidence="15 16">
    <name type="scientific">Petrachloros mirabilis ULC683</name>
    <dbReference type="NCBI Taxonomy" id="2781853"/>
    <lineage>
        <taxon>Bacteria</taxon>
        <taxon>Bacillati</taxon>
        <taxon>Cyanobacteriota</taxon>
        <taxon>Cyanophyceae</taxon>
        <taxon>Synechococcales</taxon>
        <taxon>Petrachlorosaceae</taxon>
        <taxon>Petrachloros</taxon>
        <taxon>Petrachloros mirabilis</taxon>
    </lineage>
</organism>
<dbReference type="InterPro" id="IPR022924">
    <property type="entry name" value="Cardiolipin_synthase"/>
</dbReference>
<evidence type="ECO:0000256" key="6">
    <source>
        <dbReference type="ARBA" id="ARBA00022737"/>
    </source>
</evidence>
<evidence type="ECO:0000256" key="11">
    <source>
        <dbReference type="ARBA" id="ARBA00023264"/>
    </source>
</evidence>
<sequence>MFFSPEGLTLVSVIVFIVHSLGVFNAAHAVMTVRSSQSAIAWGLSLITFPWITLPLYWVLGRREFQGYTEAYRRAYTQYQDLAHHAYDAIVAHRVNLPPKLNPLQQLASGLSDLPFTSGNAVRLLIDGDATYTAMLAAIRSARHYILLQSYIINNDETGQTFQQALIQQAQQGIRIYVIYDEIGSQRLRPAFIRTLRRHGVQITAFKATRGWRNHLQLNFRNHRKILVVDGTLGFVGGLNIGDEYLGRSSRFGPWRDTHTQLQGPAVLCLQLSFLKDWYWATRAIPETHWQAHPAPANQTVLVFPTGSSDPLPSCTLFFGTLIALAQKRLWIASPYFVPDEATLAALKIAALRGVDVRILLPNEADHLLVYLSSFSYYTEMENAGIQLYRYKTGFMHQKVILVDDWVAGVGTVNLDNRSFHLNFEVSTFVLDVSFISQVEIMFENDWTAAVQVDLSEYVRRPFWFRLAVRVARLLAPLQ</sequence>
<dbReference type="EMBL" id="WVIC01000004">
    <property type="protein sequence ID" value="NCJ05531.1"/>
    <property type="molecule type" value="Genomic_DNA"/>
</dbReference>
<keyword evidence="2" id="KW-1003">Cell membrane</keyword>
<gene>
    <name evidence="15" type="primary">cls</name>
    <name evidence="15" type="ORF">GS597_03210</name>
</gene>
<dbReference type="Gene3D" id="3.30.870.10">
    <property type="entry name" value="Endonuclease Chain A"/>
    <property type="match status" value="2"/>
</dbReference>
<evidence type="ECO:0000259" key="14">
    <source>
        <dbReference type="PROSITE" id="PS50035"/>
    </source>
</evidence>
<dbReference type="InterPro" id="IPR001736">
    <property type="entry name" value="PLipase_D/transphosphatidylase"/>
</dbReference>
<evidence type="ECO:0000256" key="1">
    <source>
        <dbReference type="ARBA" id="ARBA00004236"/>
    </source>
</evidence>
<dbReference type="PROSITE" id="PS50035">
    <property type="entry name" value="PLD"/>
    <property type="match status" value="2"/>
</dbReference>
<feature type="domain" description="PLD phosphodiesterase" evidence="14">
    <location>
        <begin position="218"/>
        <end position="245"/>
    </location>
</feature>
<dbReference type="GO" id="GO:0005886">
    <property type="term" value="C:plasma membrane"/>
    <property type="evidence" value="ECO:0007669"/>
    <property type="project" value="UniProtKB-SubCell"/>
</dbReference>
<name>A0A8K1ZWW1_9CYAN</name>
<keyword evidence="7 13" id="KW-1133">Transmembrane helix</keyword>
<keyword evidence="4" id="KW-0808">Transferase</keyword>
<evidence type="ECO:0000256" key="2">
    <source>
        <dbReference type="ARBA" id="ARBA00022475"/>
    </source>
</evidence>
<evidence type="ECO:0000256" key="10">
    <source>
        <dbReference type="ARBA" id="ARBA00023209"/>
    </source>
</evidence>
<keyword evidence="10" id="KW-0594">Phospholipid biosynthesis</keyword>
<keyword evidence="11" id="KW-1208">Phospholipid metabolism</keyword>
<proteinExistence type="predicted"/>
<dbReference type="Pfam" id="PF13091">
    <property type="entry name" value="PLDc_2"/>
    <property type="match status" value="2"/>
</dbReference>
<feature type="transmembrane region" description="Helical" evidence="13">
    <location>
        <begin position="39"/>
        <end position="60"/>
    </location>
</feature>
<keyword evidence="5 13" id="KW-0812">Transmembrane</keyword>
<keyword evidence="9 13" id="KW-0472">Membrane</keyword>
<evidence type="ECO:0000256" key="4">
    <source>
        <dbReference type="ARBA" id="ARBA00022679"/>
    </source>
</evidence>
<dbReference type="AlphaFoldDB" id="A0A8K1ZWW1"/>
<accession>A0A8K1ZWW1</accession>
<dbReference type="EC" id="2.7.8.-" evidence="12"/>
<evidence type="ECO:0000256" key="7">
    <source>
        <dbReference type="ARBA" id="ARBA00022989"/>
    </source>
</evidence>
<dbReference type="NCBIfam" id="TIGR04265">
    <property type="entry name" value="bac_cardiolipin"/>
    <property type="match status" value="1"/>
</dbReference>
<dbReference type="Proteomes" id="UP000607397">
    <property type="component" value="Unassembled WGS sequence"/>
</dbReference>
<keyword evidence="8" id="KW-0443">Lipid metabolism</keyword>
<evidence type="ECO:0000256" key="5">
    <source>
        <dbReference type="ARBA" id="ARBA00022692"/>
    </source>
</evidence>
<dbReference type="FunFam" id="3.30.870.10:FF:000014">
    <property type="entry name" value="Cardiolipin synthase"/>
    <property type="match status" value="1"/>
</dbReference>
<dbReference type="InterPro" id="IPR025202">
    <property type="entry name" value="PLD-like_dom"/>
</dbReference>
<keyword evidence="3" id="KW-0444">Lipid biosynthesis</keyword>
<dbReference type="SUPFAM" id="SSF56024">
    <property type="entry name" value="Phospholipase D/nuclease"/>
    <property type="match status" value="2"/>
</dbReference>
<keyword evidence="16" id="KW-1185">Reference proteome</keyword>
<dbReference type="GO" id="GO:0008808">
    <property type="term" value="F:cardiolipin synthase activity"/>
    <property type="evidence" value="ECO:0007669"/>
    <property type="project" value="UniProtKB-UniRule"/>
</dbReference>
<evidence type="ECO:0000256" key="9">
    <source>
        <dbReference type="ARBA" id="ARBA00023136"/>
    </source>
</evidence>
<dbReference type="RefSeq" id="WP_161824002.1">
    <property type="nucleotide sequence ID" value="NZ_WVIC01000004.1"/>
</dbReference>
<evidence type="ECO:0000313" key="16">
    <source>
        <dbReference type="Proteomes" id="UP000607397"/>
    </source>
</evidence>
<dbReference type="GO" id="GO:0032049">
    <property type="term" value="P:cardiolipin biosynthetic process"/>
    <property type="evidence" value="ECO:0007669"/>
    <property type="project" value="UniProtKB-UniRule"/>
</dbReference>
<comment type="caution">
    <text evidence="15">The sequence shown here is derived from an EMBL/GenBank/DDBJ whole genome shotgun (WGS) entry which is preliminary data.</text>
</comment>
<protein>
    <recommendedName>
        <fullName evidence="12">Cardiolipin synthase</fullName>
        <ecNumber evidence="12">2.7.8.-</ecNumber>
    </recommendedName>
</protein>
<dbReference type="SMART" id="SM00155">
    <property type="entry name" value="PLDc"/>
    <property type="match status" value="2"/>
</dbReference>
<evidence type="ECO:0000256" key="13">
    <source>
        <dbReference type="SAM" id="Phobius"/>
    </source>
</evidence>
<evidence type="ECO:0000256" key="3">
    <source>
        <dbReference type="ARBA" id="ARBA00022516"/>
    </source>
</evidence>
<evidence type="ECO:0000256" key="12">
    <source>
        <dbReference type="NCBIfam" id="TIGR04265"/>
    </source>
</evidence>
<dbReference type="PANTHER" id="PTHR21248:SF22">
    <property type="entry name" value="PHOSPHOLIPASE D"/>
    <property type="match status" value="1"/>
</dbReference>
<feature type="domain" description="PLD phosphodiesterase" evidence="14">
    <location>
        <begin position="392"/>
        <end position="419"/>
    </location>
</feature>
<evidence type="ECO:0000313" key="15">
    <source>
        <dbReference type="EMBL" id="NCJ05531.1"/>
    </source>
</evidence>
<reference evidence="15" key="1">
    <citation type="submission" date="2019-12" db="EMBL/GenBank/DDBJ databases">
        <title>High-Quality draft genome sequences of three cyanobacteria isolated from the limestone walls of the Old Cathedral of Coimbra.</title>
        <authorList>
            <person name="Tiago I."/>
            <person name="Soares F."/>
            <person name="Portugal A."/>
        </authorList>
    </citation>
    <scope>NUCLEOTIDE SEQUENCE [LARGE SCALE GENOMIC DNA]</scope>
    <source>
        <strain evidence="15">C</strain>
    </source>
</reference>